<dbReference type="InterPro" id="IPR010672">
    <property type="entry name" value="IMP_biosynth_PurP_N"/>
</dbReference>
<feature type="binding site" evidence="10">
    <location>
        <position position="25"/>
    </location>
    <ligand>
        <name>5-amino-1-(5-phospho-beta-D-ribosyl)imidazole-4-carboxamide</name>
        <dbReference type="ChEBI" id="CHEBI:58475"/>
    </ligand>
</feature>
<dbReference type="Pfam" id="PF06973">
    <property type="entry name" value="DUF1297"/>
    <property type="match status" value="1"/>
</dbReference>
<dbReference type="InterPro" id="IPR013815">
    <property type="entry name" value="ATP_grasp_subdomain_1"/>
</dbReference>
<evidence type="ECO:0000256" key="1">
    <source>
        <dbReference type="ARBA" id="ARBA00001936"/>
    </source>
</evidence>
<feature type="binding site" evidence="10">
    <location>
        <position position="92"/>
    </location>
    <ligand>
        <name>5-amino-1-(5-phospho-beta-D-ribosyl)imidazole-4-carboxamide</name>
        <dbReference type="ChEBI" id="CHEBI:58475"/>
    </ligand>
</feature>
<keyword evidence="4" id="KW-0479">Metal-binding</keyword>
<evidence type="ECO:0000256" key="5">
    <source>
        <dbReference type="ARBA" id="ARBA00022741"/>
    </source>
</evidence>
<dbReference type="NCBIfam" id="NF009783">
    <property type="entry name" value="PRK13278.2-4"/>
    <property type="match status" value="1"/>
</dbReference>
<comment type="cofactor">
    <cofactor evidence="2">
        <name>Mg(2+)</name>
        <dbReference type="ChEBI" id="CHEBI:18420"/>
    </cofactor>
</comment>
<comment type="similarity">
    <text evidence="10">Belongs to the phosphohexose mutase family.</text>
</comment>
<reference evidence="13" key="1">
    <citation type="submission" date="2010-02" db="EMBL/GenBank/DDBJ databases">
        <title>Complete sequence of Ferroglobus placidus DSM 10642.</title>
        <authorList>
            <consortium name="US DOE Joint Genome Institute"/>
            <person name="Lucas S."/>
            <person name="Copeland A."/>
            <person name="Lapidus A."/>
            <person name="Cheng J.-F."/>
            <person name="Bruce D."/>
            <person name="Goodwin L."/>
            <person name="Pitluck S."/>
            <person name="Saunders E."/>
            <person name="Brettin T."/>
            <person name="Detter J.C."/>
            <person name="Han C."/>
            <person name="Tapia R."/>
            <person name="Larimer F."/>
            <person name="Land M."/>
            <person name="Hauser L."/>
            <person name="Kyrpides N."/>
            <person name="Ivanova N."/>
            <person name="Holmes D."/>
            <person name="Lovley D."/>
            <person name="Kyrpides N."/>
            <person name="Anderson I.J."/>
            <person name="Woyke T."/>
        </authorList>
    </citation>
    <scope>NUCLEOTIDE SEQUENCE [LARGE SCALE GENOMIC DNA]</scope>
    <source>
        <strain evidence="13">DSM 10642 / AEDII12DO</strain>
    </source>
</reference>
<dbReference type="InterPro" id="IPR009720">
    <property type="entry name" value="IMP_biosynth_PurP_C"/>
</dbReference>
<dbReference type="RefSeq" id="WP_012966304.1">
    <property type="nucleotide sequence ID" value="NC_013849.1"/>
</dbReference>
<dbReference type="Gene3D" id="3.30.1490.20">
    <property type="entry name" value="ATP-grasp fold, A domain"/>
    <property type="match status" value="1"/>
</dbReference>
<dbReference type="PROSITE" id="PS50975">
    <property type="entry name" value="ATP_GRASP"/>
    <property type="match status" value="1"/>
</dbReference>
<dbReference type="SUPFAM" id="SSF56059">
    <property type="entry name" value="Glutathione synthetase ATP-binding domain-like"/>
    <property type="match status" value="1"/>
</dbReference>
<evidence type="ECO:0000256" key="8">
    <source>
        <dbReference type="ARBA" id="ARBA00022842"/>
    </source>
</evidence>
<dbReference type="KEGG" id="fpl:Ferp_1822"/>
<dbReference type="GO" id="GO:0016879">
    <property type="term" value="F:ligase activity, forming carbon-nitrogen bonds"/>
    <property type="evidence" value="ECO:0007669"/>
    <property type="project" value="UniProtKB-UniRule"/>
</dbReference>
<keyword evidence="5 10" id="KW-0547">Nucleotide-binding</keyword>
<dbReference type="EMBL" id="CP001899">
    <property type="protein sequence ID" value="ADC65965.1"/>
    <property type="molecule type" value="Genomic_DNA"/>
</dbReference>
<dbReference type="InterPro" id="IPR011761">
    <property type="entry name" value="ATP-grasp"/>
</dbReference>
<comment type="function">
    <text evidence="10">Catalyzes the ATP- and formate-dependent formylation of 5-aminoimidazole-4-carboxamide-1-beta-d-ribofuranosyl 5'-monophosphate (AICAR) to 5-formaminoimidazole-4-carboxamide-1-beta-d-ribofuranosyl 5'-monophosphate (FAICAR) in the absence of folates.</text>
</comment>
<sequence length="356" mass="40859">MRDKILEILKSYDKDEISIATLGSHSALNILKGAKEEGFRTICVARKRERIIYESFGVADEIWEVSDFTQLLDESVQKKLREENAILIPHGSFNAYIGKFDELLVPIFGNRVLMEWETKRENQEKWLRNAGLRMPKTFRSPKEIDRLVIVKYPGAKGGKGYFLATSYEDFKEKAKKFVKAGFISEEDVEKAFIQEYIVGANVYFSFFYSPVYERIELISVDRRYESNADGLGRIPAEVQLKKELDLTFTVVGNFPIVLRESMLAEAIEAGIKVYEESKKIAYPGMVGPFCLESVIDEEGRMYFFEISARIVAGTNVGIPSSPYSYILFGENMYMGKRIAREIKLGIEKEMLDEMIY</sequence>
<dbReference type="OrthoDB" id="98133at2157"/>
<keyword evidence="9" id="KW-0464">Manganese</keyword>
<dbReference type="UniPathway" id="UPA00074">
    <property type="reaction ID" value="UER00134"/>
</dbReference>
<accession>D3RZQ2</accession>
<protein>
    <recommendedName>
        <fullName evidence="10">5-formaminoimidazole-4-carboxamide-1-(beta)-D-ribofuranosyl 5'-monophosphate synthetase</fullName>
        <ecNumber evidence="10">6.3.4.23</ecNumber>
    </recommendedName>
    <alternativeName>
        <fullName evidence="10">5-aminoimidazole-4-carboxamide-1-beta-D-ribofuranosyl 5'-monophosphate--formate ligase</fullName>
    </alternativeName>
</protein>
<proteinExistence type="inferred from homology"/>
<evidence type="ECO:0000259" key="11">
    <source>
        <dbReference type="PROSITE" id="PS50975"/>
    </source>
</evidence>
<dbReference type="GeneID" id="8779350"/>
<dbReference type="EC" id="6.3.4.23" evidence="10"/>
<evidence type="ECO:0000256" key="6">
    <source>
        <dbReference type="ARBA" id="ARBA00022755"/>
    </source>
</evidence>
<comment type="catalytic activity">
    <reaction evidence="10">
        <text>5-amino-1-(5-phospho-beta-D-ribosyl)imidazole-4-carboxamide + formate + ATP = 5-formamido-1-(5-phospho-D-ribosyl)imidazole-4-carboxamide + ADP + phosphate</text>
        <dbReference type="Rhea" id="RHEA:24836"/>
        <dbReference type="ChEBI" id="CHEBI:15740"/>
        <dbReference type="ChEBI" id="CHEBI:30616"/>
        <dbReference type="ChEBI" id="CHEBI:43474"/>
        <dbReference type="ChEBI" id="CHEBI:58467"/>
        <dbReference type="ChEBI" id="CHEBI:58475"/>
        <dbReference type="ChEBI" id="CHEBI:456216"/>
        <dbReference type="EC" id="6.3.4.23"/>
    </reaction>
</comment>
<dbReference type="Gene3D" id="3.40.50.20">
    <property type="match status" value="1"/>
</dbReference>
<dbReference type="GO" id="GO:0000287">
    <property type="term" value="F:magnesium ion binding"/>
    <property type="evidence" value="ECO:0007669"/>
    <property type="project" value="InterPro"/>
</dbReference>
<comment type="cofactor">
    <cofactor evidence="1">
        <name>Mn(2+)</name>
        <dbReference type="ChEBI" id="CHEBI:29035"/>
    </cofactor>
</comment>
<keyword evidence="13" id="KW-1185">Reference proteome</keyword>
<comment type="pathway">
    <text evidence="10">Purine metabolism; IMP biosynthesis via de novo pathway; 5-formamido-1-(5-phospho-D-ribosyl)imidazole-4-carboxamide from 5-amino-1-(5-phospho-D-ribosyl)imidazole-4-carboxamide (formate route): step 1/1.</text>
</comment>
<dbReference type="InterPro" id="IPR023656">
    <property type="entry name" value="IMP_biosynth_PurP"/>
</dbReference>
<dbReference type="STRING" id="589924.Ferp_1822"/>
<dbReference type="AlphaFoldDB" id="D3RZQ2"/>
<feature type="binding site" evidence="10">
    <location>
        <position position="225"/>
    </location>
    <ligand>
        <name>ATP</name>
        <dbReference type="ChEBI" id="CHEBI:30616"/>
    </ligand>
</feature>
<dbReference type="SUPFAM" id="SSF52440">
    <property type="entry name" value="PreATP-grasp domain"/>
    <property type="match status" value="1"/>
</dbReference>
<keyword evidence="6 10" id="KW-0658">Purine biosynthesis</keyword>
<dbReference type="HAMAP" id="MF_01163">
    <property type="entry name" value="IMP_biosynth_PurP"/>
    <property type="match status" value="1"/>
</dbReference>
<evidence type="ECO:0000256" key="10">
    <source>
        <dbReference type="HAMAP-Rule" id="MF_01163"/>
    </source>
</evidence>
<dbReference type="eggNOG" id="arCOG04346">
    <property type="taxonomic scope" value="Archaea"/>
</dbReference>
<dbReference type="Pfam" id="PF06849">
    <property type="entry name" value="DUF1246"/>
    <property type="match status" value="1"/>
</dbReference>
<dbReference type="PANTHER" id="PTHR38147">
    <property type="entry name" value="5-FORMAMINOIMIDAZOLE-4-CARBOXAMIDE-1-(BETA)-D-RIBOFURANOSYL 5'-MONOPHOSPHATE SYNTHETASE-RELATED"/>
    <property type="match status" value="1"/>
</dbReference>
<evidence type="ECO:0000256" key="7">
    <source>
        <dbReference type="ARBA" id="ARBA00022840"/>
    </source>
</evidence>
<dbReference type="PaxDb" id="589924-Ferp_1822"/>
<evidence type="ECO:0000313" key="12">
    <source>
        <dbReference type="EMBL" id="ADC65965.1"/>
    </source>
</evidence>
<dbReference type="InterPro" id="IPR016185">
    <property type="entry name" value="PreATP-grasp_dom_sf"/>
</dbReference>
<feature type="domain" description="ATP-grasp" evidence="11">
    <location>
        <begin position="97"/>
        <end position="343"/>
    </location>
</feature>
<evidence type="ECO:0000256" key="2">
    <source>
        <dbReference type="ARBA" id="ARBA00001946"/>
    </source>
</evidence>
<dbReference type="GO" id="GO:0005524">
    <property type="term" value="F:ATP binding"/>
    <property type="evidence" value="ECO:0007669"/>
    <property type="project" value="UniProtKB-UniRule"/>
</dbReference>
<dbReference type="HOGENOM" id="CLU_065084_0_0_2"/>
<name>D3RZQ2_FERPA</name>
<dbReference type="GO" id="GO:0006189">
    <property type="term" value="P:'de novo' IMP biosynthetic process"/>
    <property type="evidence" value="ECO:0007669"/>
    <property type="project" value="UniProtKB-UniRule"/>
</dbReference>
<evidence type="ECO:0000256" key="3">
    <source>
        <dbReference type="ARBA" id="ARBA00022598"/>
    </source>
</evidence>
<gene>
    <name evidence="10" type="primary">purP</name>
    <name evidence="12" type="ordered locus">Ferp_1822</name>
</gene>
<organism evidence="12 13">
    <name type="scientific">Ferroglobus placidus (strain DSM 10642 / AEDII12DO)</name>
    <dbReference type="NCBI Taxonomy" id="589924"/>
    <lineage>
        <taxon>Archaea</taxon>
        <taxon>Methanobacteriati</taxon>
        <taxon>Methanobacteriota</taxon>
        <taxon>Archaeoglobi</taxon>
        <taxon>Archaeoglobales</taxon>
        <taxon>Archaeoglobaceae</taxon>
        <taxon>Ferroglobus</taxon>
    </lineage>
</organism>
<dbReference type="PIRSF" id="PIRSF004602">
    <property type="entry name" value="ATPgrasp_PurP"/>
    <property type="match status" value="1"/>
</dbReference>
<keyword evidence="7 10" id="KW-0067">ATP-binding</keyword>
<evidence type="ECO:0000256" key="4">
    <source>
        <dbReference type="ARBA" id="ARBA00022723"/>
    </source>
</evidence>
<dbReference type="Gene3D" id="3.30.470.20">
    <property type="entry name" value="ATP-grasp fold, B domain"/>
    <property type="match status" value="1"/>
</dbReference>
<keyword evidence="3 10" id="KW-0436">Ligase</keyword>
<keyword evidence="8" id="KW-0460">Magnesium</keyword>
<evidence type="ECO:0000313" key="13">
    <source>
        <dbReference type="Proteomes" id="UP000002613"/>
    </source>
</evidence>
<dbReference type="PANTHER" id="PTHR38147:SF2">
    <property type="entry name" value="5-FORMAMINOIMIDAZOLE-4-CARBOXAMIDE-1-(BETA)-D-RIBOFURANOSYL 5'-MONOPHOSPHATE SYNTHETASE"/>
    <property type="match status" value="1"/>
</dbReference>
<reference evidence="12 13" key="2">
    <citation type="journal article" date="2011" name="Stand. Genomic Sci.">
        <title>Complete genome sequence of Ferroglobus placidus AEDII12DO.</title>
        <authorList>
            <person name="Anderson I."/>
            <person name="Risso C."/>
            <person name="Holmes D."/>
            <person name="Lucas S."/>
            <person name="Copeland A."/>
            <person name="Lapidus A."/>
            <person name="Cheng J.F."/>
            <person name="Bruce D."/>
            <person name="Goodwin L."/>
            <person name="Pitluck S."/>
            <person name="Saunders E."/>
            <person name="Brettin T."/>
            <person name="Detter J.C."/>
            <person name="Han C."/>
            <person name="Tapia R."/>
            <person name="Larimer F."/>
            <person name="Land M."/>
            <person name="Hauser L."/>
            <person name="Woyke T."/>
            <person name="Lovley D."/>
            <person name="Kyrpides N."/>
            <person name="Ivanova N."/>
        </authorList>
    </citation>
    <scope>NUCLEOTIDE SEQUENCE [LARGE SCALE GENOMIC DNA]</scope>
    <source>
        <strain evidence="13">DSM 10642 / AEDII12DO</strain>
    </source>
</reference>
<evidence type="ECO:0000256" key="9">
    <source>
        <dbReference type="ARBA" id="ARBA00023211"/>
    </source>
</evidence>
<feature type="binding site" evidence="10">
    <location>
        <position position="253"/>
    </location>
    <ligand>
        <name>5-amino-1-(5-phospho-beta-D-ribosyl)imidazole-4-carboxamide</name>
        <dbReference type="ChEBI" id="CHEBI:58475"/>
    </ligand>
</feature>
<dbReference type="Proteomes" id="UP000002613">
    <property type="component" value="Chromosome"/>
</dbReference>